<dbReference type="Gene3D" id="2.60.450.20">
    <property type="match status" value="1"/>
</dbReference>
<dbReference type="InterPro" id="IPR047002">
    <property type="entry name" value="Tcp10_C_sf"/>
</dbReference>
<feature type="compositionally biased region" description="Low complexity" evidence="1">
    <location>
        <begin position="919"/>
        <end position="930"/>
    </location>
</feature>
<feature type="compositionally biased region" description="Gly residues" evidence="1">
    <location>
        <begin position="831"/>
        <end position="847"/>
    </location>
</feature>
<protein>
    <submittedName>
        <fullName evidence="2">Cell surface protein</fullName>
    </submittedName>
</protein>
<evidence type="ECO:0000256" key="1">
    <source>
        <dbReference type="SAM" id="MobiDB-lite"/>
    </source>
</evidence>
<feature type="compositionally biased region" description="Gly residues" evidence="1">
    <location>
        <begin position="1089"/>
        <end position="1101"/>
    </location>
</feature>
<feature type="compositionally biased region" description="Basic and acidic residues" evidence="1">
    <location>
        <begin position="614"/>
        <end position="680"/>
    </location>
</feature>
<dbReference type="PANTHER" id="PTHR10480">
    <property type="entry name" value="PROTEIN UNC-13 HOMOLOG"/>
    <property type="match status" value="1"/>
</dbReference>
<gene>
    <name evidence="2" type="ORF">HCK00_21255</name>
</gene>
<sequence length="1136" mass="125509">MADDIVFPASSLDDYWHTAVRVLTGYDAPKRETVFGKLLGNDSIPQMRVEFSDYHGEPSNAIVEAVDDMSWRQENSGWRISNTDFVVPFYSGKSGSIGDAGVDTRVKMKKARVTMLGNKGVDDPPEHGVIFEGSEFKSGLGKDFQGQSKDTVWSNVALSQYSFGTGKALQHLMNEGTTQGFSWNDVSVSEANAVDLDSFTLNAEAFDRVALFFDARARELRDWEFDLGKQEMAWKGQAAGVFKDIIHALVRNYESYSEQFPKSGSRSTYGNDLRQFKTDVEKAVRTLYNKWDLWRQKNGNPLRHLHDVLLDVTDEVWENNIKKVRYKPVYNYSTYGSYDSGYHYVKYDGFYGGARSFGPLEDKETWKKIGEEGIRRWQNSIRETLEPAAKQALIDVENAFNDQSFPKKVTTETVNLTQKLATDQAAADREQARKDKEEAERKAEEKEKEQEEKEKEAERKAEEKEAEWERKQEEKEAEAEAKQAELEAKQEEKEREAEAKAAEKEAEAEAKQAEQEAKQAEKEAEQEAKQAEQEAKAEQRQAEAEAKQAEKEAEQEAKQAEQEAKAEQRQQEAEAKQAEQEARAEAKQAEQEAKQAEAEQRAEERQVFATMQARADRDEQKREQDKRQAEAEAKQEEAEAEARQRQEEQEAKQAEKEAEQEAKQAEQEAKQEQKEKEAEQRQLQAEQEAERRQTEAEAKQEEKEAEQEAKQAEQEAKAEQRQQEAEQRAEQAQEEAEARQAEQEAKQEQRQQEAEQRAEQQQEEALSRQAEQEARQERLQQEAEQRSEKAQSDAEAKQAEQEALQEKRQAEAEQRAEQQQREAQERFSRQSGGGLGGGPGGDLGGPGSLDLPPGNSSFSPDMATTTFNSDGTVTIDQPDGSSRTIDLPSGDVVTTRPDGTSFTESLSPGDSLANSDGSTTTLNPDGTLTTRFPDGSSSVLDPEQGTITTRQPDGTSVSSPISPGQTLPSSLGSALPGGGSGNGSLYSPGFNNFEEELYDSIPRSGGGSDYGMGAGNGMGGGMPMLPPGTRINGSTTGGSGGDGERVRAVMDDGQPVTRRSQGGRQEETVTAATRGGASTMGGMPFMPPMGGGMGGAGGAGGQPQTESGGRERASWVEEDEDVWGTDEGGAPAVIGR</sequence>
<feature type="compositionally biased region" description="Polar residues" evidence="1">
    <location>
        <begin position="935"/>
        <end position="966"/>
    </location>
</feature>
<feature type="compositionally biased region" description="Polar residues" evidence="1">
    <location>
        <begin position="1057"/>
        <end position="1071"/>
    </location>
</feature>
<reference evidence="2 3" key="1">
    <citation type="submission" date="2020-03" db="EMBL/GenBank/DDBJ databases">
        <title>WGS of actinomycetes isolated from Thailand.</title>
        <authorList>
            <person name="Thawai C."/>
        </authorList>
    </citation>
    <scope>NUCLEOTIDE SEQUENCE [LARGE SCALE GENOMIC DNA]</scope>
    <source>
        <strain evidence="2 3">PLAI 1-29</strain>
    </source>
</reference>
<feature type="compositionally biased region" description="Basic and acidic residues" evidence="1">
    <location>
        <begin position="770"/>
        <end position="828"/>
    </location>
</feature>
<dbReference type="InterPro" id="IPR027080">
    <property type="entry name" value="Unc-13"/>
</dbReference>
<dbReference type="Proteomes" id="UP000695264">
    <property type="component" value="Unassembled WGS sequence"/>
</dbReference>
<name>A0ABX1C5N5_9ACTN</name>
<organism evidence="2 3">
    <name type="scientific">Streptomyces zingiberis</name>
    <dbReference type="NCBI Taxonomy" id="2053010"/>
    <lineage>
        <taxon>Bacteria</taxon>
        <taxon>Bacillati</taxon>
        <taxon>Actinomycetota</taxon>
        <taxon>Actinomycetes</taxon>
        <taxon>Kitasatosporales</taxon>
        <taxon>Streptomycetaceae</taxon>
        <taxon>Streptomyces</taxon>
    </lineage>
</organism>
<dbReference type="NCBIfam" id="NF038047">
    <property type="entry name" value="not_Tcp10"/>
    <property type="match status" value="1"/>
</dbReference>
<evidence type="ECO:0000313" key="3">
    <source>
        <dbReference type="Proteomes" id="UP000695264"/>
    </source>
</evidence>
<feature type="compositionally biased region" description="Basic and acidic residues" evidence="1">
    <location>
        <begin position="426"/>
        <end position="606"/>
    </location>
</feature>
<dbReference type="CDD" id="cd06503">
    <property type="entry name" value="ATP-synt_Fo_b"/>
    <property type="match status" value="1"/>
</dbReference>
<comment type="caution">
    <text evidence="2">The sequence shown here is derived from an EMBL/GenBank/DDBJ whole genome shotgun (WGS) entry which is preliminary data.</text>
</comment>
<feature type="region of interest" description="Disordered" evidence="1">
    <location>
        <begin position="1052"/>
        <end position="1136"/>
    </location>
</feature>
<keyword evidence="3" id="KW-1185">Reference proteome</keyword>
<proteinExistence type="predicted"/>
<feature type="compositionally biased region" description="Basic and acidic residues" evidence="1">
    <location>
        <begin position="688"/>
        <end position="760"/>
    </location>
</feature>
<dbReference type="RefSeq" id="WP_168103613.1">
    <property type="nucleotide sequence ID" value="NZ_JAATEN010000019.1"/>
</dbReference>
<dbReference type="PANTHER" id="PTHR10480:SF12">
    <property type="entry name" value="UNC-13, ISOFORM E"/>
    <property type="match status" value="1"/>
</dbReference>
<dbReference type="EMBL" id="JAATEN010000019">
    <property type="protein sequence ID" value="NJQ02994.1"/>
    <property type="molecule type" value="Genomic_DNA"/>
</dbReference>
<feature type="compositionally biased region" description="Polar residues" evidence="1">
    <location>
        <begin position="897"/>
        <end position="918"/>
    </location>
</feature>
<feature type="compositionally biased region" description="Polar residues" evidence="1">
    <location>
        <begin position="855"/>
        <end position="884"/>
    </location>
</feature>
<feature type="region of interest" description="Disordered" evidence="1">
    <location>
        <begin position="420"/>
        <end position="987"/>
    </location>
</feature>
<evidence type="ECO:0000313" key="2">
    <source>
        <dbReference type="EMBL" id="NJQ02994.1"/>
    </source>
</evidence>
<accession>A0ABX1C5N5</accession>